<dbReference type="PANTHER" id="PTHR21066:SF9">
    <property type="entry name" value="ODORANT-BINDING PROTEIN 59A"/>
    <property type="match status" value="1"/>
</dbReference>
<comment type="subcellular location">
    <subcellularLocation>
        <location evidence="1">Secreted</location>
    </subcellularLocation>
</comment>
<dbReference type="AlphaFoldDB" id="A0A0G2YD91"/>
<proteinExistence type="evidence at transcript level"/>
<feature type="chain" id="PRO_5005182654" evidence="5">
    <location>
        <begin position="19"/>
        <end position="215"/>
    </location>
</feature>
<reference evidence="6" key="1">
    <citation type="journal article" date="2014" name="Arch. Insect Biochem. Physiol.">
        <title>Transcriptome and tissue-specific expression analysis of Obp and Csp genes in the dark black chafer.</title>
        <authorList>
            <person name="Ju Q."/>
            <person name="Li X."/>
            <person name="Jiang X.J."/>
            <person name="Qu M.J."/>
            <person name="Guo X.Q."/>
            <person name="Han Z.J."/>
            <person name="Li F."/>
        </authorList>
    </citation>
    <scope>NUCLEOTIDE SEQUENCE</scope>
</reference>
<dbReference type="Gene3D" id="1.10.238.20">
    <property type="entry name" value="Pheromone/general odorant binding protein domain"/>
    <property type="match status" value="1"/>
</dbReference>
<name>A0A0G2YD91_HOLPA</name>
<dbReference type="InterPro" id="IPR052295">
    <property type="entry name" value="Odorant-binding_protein"/>
</dbReference>
<accession>A0A0G2YD91</accession>
<dbReference type="EMBL" id="KR733565">
    <property type="protein sequence ID" value="AKI84377.1"/>
    <property type="molecule type" value="mRNA"/>
</dbReference>
<evidence type="ECO:0000256" key="1">
    <source>
        <dbReference type="ARBA" id="ARBA00004613"/>
    </source>
</evidence>
<feature type="compositionally biased region" description="Polar residues" evidence="4">
    <location>
        <begin position="46"/>
        <end position="59"/>
    </location>
</feature>
<dbReference type="InterPro" id="IPR006170">
    <property type="entry name" value="PBP/GOBP"/>
</dbReference>
<feature type="compositionally biased region" description="Acidic residues" evidence="4">
    <location>
        <begin position="61"/>
        <end position="72"/>
    </location>
</feature>
<dbReference type="Pfam" id="PF01395">
    <property type="entry name" value="PBP_GOBP"/>
    <property type="match status" value="1"/>
</dbReference>
<feature type="signal peptide" evidence="5">
    <location>
        <begin position="1"/>
        <end position="18"/>
    </location>
</feature>
<keyword evidence="5" id="KW-0732">Signal</keyword>
<evidence type="ECO:0000256" key="3">
    <source>
        <dbReference type="ARBA" id="ARBA00022525"/>
    </source>
</evidence>
<dbReference type="GO" id="GO:0005549">
    <property type="term" value="F:odorant binding"/>
    <property type="evidence" value="ECO:0007669"/>
    <property type="project" value="InterPro"/>
</dbReference>
<feature type="region of interest" description="Disordered" evidence="4">
    <location>
        <begin position="46"/>
        <end position="72"/>
    </location>
</feature>
<evidence type="ECO:0000256" key="4">
    <source>
        <dbReference type="SAM" id="MobiDB-lite"/>
    </source>
</evidence>
<comment type="similarity">
    <text evidence="2">Belongs to the PBP/GOBP family.</text>
</comment>
<organism evidence="6">
    <name type="scientific">Holotrichia parallela</name>
    <name type="common">Dark black chafer beetle</name>
    <name type="synonym">Pedinotrichia parallela</name>
    <dbReference type="NCBI Taxonomy" id="93412"/>
    <lineage>
        <taxon>Eukaryota</taxon>
        <taxon>Metazoa</taxon>
        <taxon>Ecdysozoa</taxon>
        <taxon>Arthropoda</taxon>
        <taxon>Hexapoda</taxon>
        <taxon>Insecta</taxon>
        <taxon>Pterygota</taxon>
        <taxon>Neoptera</taxon>
        <taxon>Endopterygota</taxon>
        <taxon>Coleoptera</taxon>
        <taxon>Polyphaga</taxon>
        <taxon>Scarabaeiformia</taxon>
        <taxon>Scarabaeidae</taxon>
        <taxon>Melolonthinae</taxon>
        <taxon>Holotrichia</taxon>
    </lineage>
</organism>
<dbReference type="SUPFAM" id="SSF47565">
    <property type="entry name" value="Insect pheromone/odorant-binding proteins"/>
    <property type="match status" value="1"/>
</dbReference>
<sequence>MKLFTIVVAVGIVSLSDALECGLSSSQNQDLKRYTDICMMKATRNDQSVENSSVNQSYEASYEDGSDSTLEEAVDNKKSLNNMHADMMTKETMMDGVKDESMLNNNSMRNGDDLNNTEITNNCVVQCVFKQLGMIDSSGYPDHGKISESLVRGAENRELKDFLQDSTNECFQMMEQEEHVDSCYFSTQLVKCLAERGRSNCSDWPMSDFPLGPIF</sequence>
<evidence type="ECO:0000256" key="2">
    <source>
        <dbReference type="ARBA" id="ARBA00008098"/>
    </source>
</evidence>
<keyword evidence="3" id="KW-0964">Secreted</keyword>
<reference evidence="6" key="2">
    <citation type="submission" date="2015-05" db="EMBL/GenBank/DDBJ databases">
        <authorList>
            <person name="Ju Q."/>
            <person name="Li X."/>
            <person name="Jiang X.J."/>
            <person name="Qu M.J."/>
        </authorList>
    </citation>
    <scope>NUCLEOTIDE SEQUENCE</scope>
</reference>
<protein>
    <submittedName>
        <fullName evidence="6">OBP19</fullName>
    </submittedName>
</protein>
<evidence type="ECO:0000256" key="5">
    <source>
        <dbReference type="SAM" id="SignalP"/>
    </source>
</evidence>
<dbReference type="GO" id="GO:0005576">
    <property type="term" value="C:extracellular region"/>
    <property type="evidence" value="ECO:0007669"/>
    <property type="project" value="UniProtKB-SubCell"/>
</dbReference>
<dbReference type="InterPro" id="IPR036728">
    <property type="entry name" value="PBP_GOBP_sf"/>
</dbReference>
<evidence type="ECO:0000313" key="6">
    <source>
        <dbReference type="EMBL" id="AKI84377.1"/>
    </source>
</evidence>
<dbReference type="PANTHER" id="PTHR21066">
    <property type="entry name" value="ODORANT-BINDING PROTEIN 59A-RELATED"/>
    <property type="match status" value="1"/>
</dbReference>